<evidence type="ECO:0000313" key="4">
    <source>
        <dbReference type="Proteomes" id="UP000559256"/>
    </source>
</evidence>
<feature type="domain" description="Peptidase S53 activation" evidence="2">
    <location>
        <begin position="37"/>
        <end position="179"/>
    </location>
</feature>
<dbReference type="AlphaFoldDB" id="A0A8H5G5Z1"/>
<dbReference type="SMART" id="SM00944">
    <property type="entry name" value="Pro-kuma_activ"/>
    <property type="match status" value="1"/>
</dbReference>
<evidence type="ECO:0000313" key="3">
    <source>
        <dbReference type="EMBL" id="KAF5358976.1"/>
    </source>
</evidence>
<dbReference type="InterPro" id="IPR050819">
    <property type="entry name" value="Tripeptidyl-peptidase_I"/>
</dbReference>
<evidence type="ECO:0000259" key="2">
    <source>
        <dbReference type="SMART" id="SM00944"/>
    </source>
</evidence>
<reference evidence="3 4" key="1">
    <citation type="journal article" date="2020" name="ISME J.">
        <title>Uncovering the hidden diversity of litter-decomposition mechanisms in mushroom-forming fungi.</title>
        <authorList>
            <person name="Floudas D."/>
            <person name="Bentzer J."/>
            <person name="Ahren D."/>
            <person name="Johansson T."/>
            <person name="Persson P."/>
            <person name="Tunlid A."/>
        </authorList>
    </citation>
    <scope>NUCLEOTIDE SEQUENCE [LARGE SCALE GENOMIC DNA]</scope>
    <source>
        <strain evidence="3 4">CBS 291.85</strain>
    </source>
</reference>
<dbReference type="Pfam" id="PF09286">
    <property type="entry name" value="Pro-kuma_activ"/>
    <property type="match status" value="1"/>
</dbReference>
<dbReference type="PANTHER" id="PTHR14218">
    <property type="entry name" value="PROTEASE S8 TRIPEPTIDYL PEPTIDASE I CLN2"/>
    <property type="match status" value="1"/>
</dbReference>
<dbReference type="OrthoDB" id="3260196at2759"/>
<proteinExistence type="predicted"/>
<dbReference type="GO" id="GO:0008240">
    <property type="term" value="F:tripeptidyl-peptidase activity"/>
    <property type="evidence" value="ECO:0007669"/>
    <property type="project" value="TreeGrafter"/>
</dbReference>
<feature type="signal peptide" evidence="1">
    <location>
        <begin position="1"/>
        <end position="25"/>
    </location>
</feature>
<sequence>MKTLSIVVVVTLGFGLGTLSTSASSSSPTIPIAISHVHGYTRFSRASSPLPHPLKFALTQPSSSLSQIDRYLYEVSDPSSDKFGKHWSVERIREVFEPSGETVRIVREWLEETGYEDDENETMTNISKPKPKPKRAVTYKNGWIEVHATVGEAERLLSTEYHVYAHIDRCYLSLPVPDSYRFLGCLGNLGYSPTRPNTPHCLGLRGQLYLCRGQSWLRFICVLISI</sequence>
<dbReference type="GO" id="GO:0004175">
    <property type="term" value="F:endopeptidase activity"/>
    <property type="evidence" value="ECO:0007669"/>
    <property type="project" value="TreeGrafter"/>
</dbReference>
<evidence type="ECO:0000256" key="1">
    <source>
        <dbReference type="SAM" id="SignalP"/>
    </source>
</evidence>
<gene>
    <name evidence="3" type="ORF">D9758_004891</name>
</gene>
<dbReference type="InterPro" id="IPR015366">
    <property type="entry name" value="S53_propep"/>
</dbReference>
<keyword evidence="4" id="KW-1185">Reference proteome</keyword>
<comment type="caution">
    <text evidence="3">The sequence shown here is derived from an EMBL/GenBank/DDBJ whole genome shotgun (WGS) entry which is preliminary data.</text>
</comment>
<dbReference type="EMBL" id="JAACJM010000047">
    <property type="protein sequence ID" value="KAF5358976.1"/>
    <property type="molecule type" value="Genomic_DNA"/>
</dbReference>
<feature type="chain" id="PRO_5034210245" description="Peptidase S53 activation domain-containing protein" evidence="1">
    <location>
        <begin position="26"/>
        <end position="226"/>
    </location>
</feature>
<dbReference type="Proteomes" id="UP000559256">
    <property type="component" value="Unassembled WGS sequence"/>
</dbReference>
<protein>
    <recommendedName>
        <fullName evidence="2">Peptidase S53 activation domain-containing protein</fullName>
    </recommendedName>
</protein>
<organism evidence="3 4">
    <name type="scientific">Tetrapyrgos nigripes</name>
    <dbReference type="NCBI Taxonomy" id="182062"/>
    <lineage>
        <taxon>Eukaryota</taxon>
        <taxon>Fungi</taxon>
        <taxon>Dikarya</taxon>
        <taxon>Basidiomycota</taxon>
        <taxon>Agaricomycotina</taxon>
        <taxon>Agaricomycetes</taxon>
        <taxon>Agaricomycetidae</taxon>
        <taxon>Agaricales</taxon>
        <taxon>Marasmiineae</taxon>
        <taxon>Marasmiaceae</taxon>
        <taxon>Tetrapyrgos</taxon>
    </lineage>
</organism>
<dbReference type="GO" id="GO:0006508">
    <property type="term" value="P:proteolysis"/>
    <property type="evidence" value="ECO:0007669"/>
    <property type="project" value="TreeGrafter"/>
</dbReference>
<dbReference type="PANTHER" id="PTHR14218:SF15">
    <property type="entry name" value="TRIPEPTIDYL-PEPTIDASE 1"/>
    <property type="match status" value="1"/>
</dbReference>
<name>A0A8H5G5Z1_9AGAR</name>
<keyword evidence="1" id="KW-0732">Signal</keyword>
<accession>A0A8H5G5Z1</accession>
<dbReference type="SUPFAM" id="SSF54897">
    <property type="entry name" value="Protease propeptides/inhibitors"/>
    <property type="match status" value="1"/>
</dbReference>
<dbReference type="CDD" id="cd11377">
    <property type="entry name" value="Pro-peptidase_S53"/>
    <property type="match status" value="1"/>
</dbReference>